<dbReference type="CDD" id="cd22332">
    <property type="entry name" value="HsdR_N"/>
    <property type="match status" value="1"/>
</dbReference>
<comment type="subunit">
    <text evidence="10">The type I restriction/modification system is composed of three polypeptides R, M and S.</text>
</comment>
<evidence type="ECO:0000256" key="10">
    <source>
        <dbReference type="RuleBase" id="RU364115"/>
    </source>
</evidence>
<dbReference type="eggNOG" id="COG0610">
    <property type="taxonomic scope" value="Bacteria"/>
</dbReference>
<evidence type="ECO:0000256" key="7">
    <source>
        <dbReference type="ARBA" id="ARBA00022801"/>
    </source>
</evidence>
<comment type="similarity">
    <text evidence="2 10">Belongs to the HsdR family.</text>
</comment>
<dbReference type="InterPro" id="IPR004473">
    <property type="entry name" value="Restrct_endonuc_typeI_HsdR"/>
</dbReference>
<keyword evidence="4 10" id="KW-0547">Nucleotide-binding</keyword>
<evidence type="ECO:0000256" key="2">
    <source>
        <dbReference type="ARBA" id="ARBA00008598"/>
    </source>
</evidence>
<dbReference type="InterPro" id="IPR027417">
    <property type="entry name" value="P-loop_NTPase"/>
</dbReference>
<dbReference type="Gene3D" id="3.90.1570.50">
    <property type="match status" value="1"/>
</dbReference>
<dbReference type="CDD" id="cd18030">
    <property type="entry name" value="DEXHc_RE_I_HsdR"/>
    <property type="match status" value="1"/>
</dbReference>
<keyword evidence="7 10" id="KW-0378">Hydrolase</keyword>
<dbReference type="CDD" id="cd18800">
    <property type="entry name" value="SF2_C_EcoR124I-like"/>
    <property type="match status" value="1"/>
</dbReference>
<organism evidence="12 13">
    <name type="scientific">Sphaerotilus natans subsp. natans DSM 6575</name>
    <dbReference type="NCBI Taxonomy" id="1286631"/>
    <lineage>
        <taxon>Bacteria</taxon>
        <taxon>Pseudomonadati</taxon>
        <taxon>Pseudomonadota</taxon>
        <taxon>Betaproteobacteria</taxon>
        <taxon>Burkholderiales</taxon>
        <taxon>Sphaerotilaceae</taxon>
        <taxon>Sphaerotilus</taxon>
    </lineage>
</organism>
<keyword evidence="5 10" id="KW-0680">Restriction system</keyword>
<dbReference type="Gene3D" id="3.40.50.300">
    <property type="entry name" value="P-loop containing nucleotide triphosphate hydrolases"/>
    <property type="match status" value="2"/>
</dbReference>
<dbReference type="InterPro" id="IPR051268">
    <property type="entry name" value="Type-I_R_enzyme_R_subunit"/>
</dbReference>
<comment type="caution">
    <text evidence="12">The sequence shown here is derived from an EMBL/GenBank/DDBJ whole genome shotgun (WGS) entry which is preliminary data.</text>
</comment>
<evidence type="ECO:0000256" key="8">
    <source>
        <dbReference type="ARBA" id="ARBA00022840"/>
    </source>
</evidence>
<dbReference type="GO" id="GO:0009307">
    <property type="term" value="P:DNA restriction-modification system"/>
    <property type="evidence" value="ECO:0007669"/>
    <property type="project" value="UniProtKB-KW"/>
</dbReference>
<dbReference type="SUPFAM" id="SSF52540">
    <property type="entry name" value="P-loop containing nucleoside triphosphate hydrolases"/>
    <property type="match status" value="2"/>
</dbReference>
<gene>
    <name evidence="12" type="ORF">X805_03370</name>
</gene>
<evidence type="ECO:0000259" key="11">
    <source>
        <dbReference type="SMART" id="SM00487"/>
    </source>
</evidence>
<dbReference type="STRING" id="34103.SAMN05421778_10465"/>
<protein>
    <recommendedName>
        <fullName evidence="10">Type I restriction enzyme endonuclease subunit</fullName>
        <shortName evidence="10">R protein</shortName>
        <ecNumber evidence="10">3.1.21.3</ecNumber>
    </recommendedName>
</protein>
<reference evidence="12 13" key="1">
    <citation type="journal article" date="2014" name="FEMS Microbiol. Ecol.">
        <title>Sphaerotilus natans encrusted with nanoball-shaped Fe(III) oxide minerals formed by nitrate-reducing mixotrophic Fe(II) oxidation.</title>
        <authorList>
            <person name="Park S."/>
            <person name="Kim D.H."/>
            <person name="Lee J.H."/>
            <person name="Hur H.G."/>
        </authorList>
    </citation>
    <scope>NUCLEOTIDE SEQUENCE [LARGE SCALE GENOMIC DNA]</scope>
    <source>
        <strain evidence="12 13">DSM 6575</strain>
    </source>
</reference>
<proteinExistence type="inferred from homology"/>
<dbReference type="InterPro" id="IPR007409">
    <property type="entry name" value="Restrct_endonuc_type1_HsdR_N"/>
</dbReference>
<dbReference type="PATRIC" id="fig|1286631.3.peg.331"/>
<dbReference type="RefSeq" id="WP_037477502.1">
    <property type="nucleotide sequence ID" value="NZ_AZRA01000007.1"/>
</dbReference>
<dbReference type="Pfam" id="PF18766">
    <property type="entry name" value="SWI2_SNF2"/>
    <property type="match status" value="1"/>
</dbReference>
<dbReference type="GO" id="GO:0003677">
    <property type="term" value="F:DNA binding"/>
    <property type="evidence" value="ECO:0007669"/>
    <property type="project" value="UniProtKB-KW"/>
</dbReference>
<dbReference type="InterPro" id="IPR014001">
    <property type="entry name" value="Helicase_ATP-bd"/>
</dbReference>
<sequence length="1059" mass="119133">MTKSINQKESTTQARVTRLFTESLGYTYLGRWSDRPDNRNIEPALLRAFLLAQGVDAALADRAIYQLEQTANDRVQRLHDRNRAVYELLRYGVKVRPDAGEQTRDVWLIDWKHPERNHFGIAEEVTVKPHDPRAHTKRPDLVLYVNGMALAVIELKRSTVSVSEGIRQNLDNQKPEFIEGFFSTLQFVMAGSDTEGLRYGTVGTPERHYLTWREDGADLADDPRSPLDQHLGWLCNKARLLELIHDFVVFDSGRKKLCRHNQYFGVRAAQARLQRREGGILWHTQGSGKSLTMVWLAKWIREHIRDARVLIITDRTELDAQIEKVFHGVQEQLHRTRDGADLVCVLGDDRPWLIGSLVHKFGGVSRKSARADNDGDAGDVAGYVQEIRKALPPGFRARGRLHVFVDECHRTQSGLLHEAMKAILPDAVFIGFTGTPLLKSDKQRSIEVFGGYIHTYKFNEAVRDRVVLDLRYEARDIDQRITSQRKIDDWFEAHTAALTDLAKAQLKARWGTMQTLLSSRSRLEQIVADILLDMATRDRLKSGRGNAMLVAGSVYEACRYHDLFARTPLAGRCAVVSSYVPKVADVKGEATGEGVTDALQKYETYRRMLADWFKLPPDEAVLRIDDFETEVKQRFIDEPAQMQLLIVVDKLLTGFDAPPATVLYIDKPMRDHGLFQAICRVNRLDGDDKEVGCIVDYKHLFERVEGAIQDYTRGALDGYDASDIAGLITSRIDKARERLDEVLESVRALCEPVETPRTMETYLRFFCGTAAGDAAELKAREGQRLALYKLTAALVRAYANLAGDFAEAGITPDEATALKAEVTQFEAVRSAVKIRSGDYIDLKAYEPAMRHLIDTYVQAGDSEKLSAFDDLTLVQMLATRGPEAVEALPDGLRTSPESVAETIENNVRRVIIDESPVNPKYYERMSALLDALIAQRREQAIDYAEFLQQASALARQVQSPSSSAAYPRAIDTPGKQALFDNLGQNQPLALSVHHAVITHREDDWRTVNAKMKTRKLRTAIKLALGAPGVLVAAEGHGVQEDLDARADRILELVRNQPEY</sequence>
<dbReference type="GO" id="GO:0005524">
    <property type="term" value="F:ATP binding"/>
    <property type="evidence" value="ECO:0007669"/>
    <property type="project" value="UniProtKB-KW"/>
</dbReference>
<feature type="domain" description="Helicase ATP-binding" evidence="11">
    <location>
        <begin position="253"/>
        <end position="465"/>
    </location>
</feature>
<evidence type="ECO:0000256" key="9">
    <source>
        <dbReference type="ARBA" id="ARBA00023125"/>
    </source>
</evidence>
<evidence type="ECO:0000256" key="5">
    <source>
        <dbReference type="ARBA" id="ARBA00022747"/>
    </source>
</evidence>
<comment type="function">
    <text evidence="10">Subunit R is required for both nuclease and ATPase activities, but not for modification.</text>
</comment>
<dbReference type="AlphaFoldDB" id="A0A059KSC7"/>
<name>A0A059KSC7_9BURK</name>
<keyword evidence="6" id="KW-0255">Endonuclease</keyword>
<evidence type="ECO:0000256" key="1">
    <source>
        <dbReference type="ARBA" id="ARBA00000851"/>
    </source>
</evidence>
<dbReference type="Pfam" id="PF22679">
    <property type="entry name" value="T1R_D3-like"/>
    <property type="match status" value="1"/>
</dbReference>
<dbReference type="NCBIfam" id="TIGR00348">
    <property type="entry name" value="hsdR"/>
    <property type="match status" value="1"/>
</dbReference>
<dbReference type="Proteomes" id="UP000026714">
    <property type="component" value="Unassembled WGS sequence"/>
</dbReference>
<keyword evidence="8 10" id="KW-0067">ATP-binding</keyword>
<dbReference type="EMBL" id="AZRA01000007">
    <property type="protein sequence ID" value="KDB54114.1"/>
    <property type="molecule type" value="Genomic_DNA"/>
</dbReference>
<evidence type="ECO:0000256" key="6">
    <source>
        <dbReference type="ARBA" id="ARBA00022759"/>
    </source>
</evidence>
<evidence type="ECO:0000256" key="4">
    <source>
        <dbReference type="ARBA" id="ARBA00022741"/>
    </source>
</evidence>
<dbReference type="PANTHER" id="PTHR30195:SF15">
    <property type="entry name" value="TYPE I RESTRICTION ENZYME HINDI ENDONUCLEASE SUBUNIT"/>
    <property type="match status" value="1"/>
</dbReference>
<dbReference type="PANTHER" id="PTHR30195">
    <property type="entry name" value="TYPE I SITE-SPECIFIC DEOXYRIBONUCLEASE PROTEIN SUBUNIT M AND R"/>
    <property type="match status" value="1"/>
</dbReference>
<evidence type="ECO:0000256" key="3">
    <source>
        <dbReference type="ARBA" id="ARBA00022722"/>
    </source>
</evidence>
<accession>A0A059KSC7</accession>
<dbReference type="InterPro" id="IPR040980">
    <property type="entry name" value="SWI2_SNF2"/>
</dbReference>
<dbReference type="SMART" id="SM00487">
    <property type="entry name" value="DEXDc"/>
    <property type="match status" value="1"/>
</dbReference>
<dbReference type="EC" id="3.1.21.3" evidence="10"/>
<keyword evidence="3" id="KW-0540">Nuclease</keyword>
<dbReference type="InterPro" id="IPR055180">
    <property type="entry name" value="HsdR_RecA-like_helicase_dom_2"/>
</dbReference>
<evidence type="ECO:0000313" key="12">
    <source>
        <dbReference type="EMBL" id="KDB54114.1"/>
    </source>
</evidence>
<dbReference type="GO" id="GO:0009035">
    <property type="term" value="F:type I site-specific deoxyribonuclease activity"/>
    <property type="evidence" value="ECO:0007669"/>
    <property type="project" value="UniProtKB-EC"/>
</dbReference>
<dbReference type="Pfam" id="PF04313">
    <property type="entry name" value="HSDR_N"/>
    <property type="match status" value="1"/>
</dbReference>
<comment type="catalytic activity">
    <reaction evidence="1 10">
        <text>Endonucleolytic cleavage of DNA to give random double-stranded fragments with terminal 5'-phosphates, ATP is simultaneously hydrolyzed.</text>
        <dbReference type="EC" id="3.1.21.3"/>
    </reaction>
</comment>
<keyword evidence="9 10" id="KW-0238">DNA-binding</keyword>
<keyword evidence="13" id="KW-1185">Reference proteome</keyword>
<evidence type="ECO:0000313" key="13">
    <source>
        <dbReference type="Proteomes" id="UP000026714"/>
    </source>
</evidence>